<accession>A0A4P2X5R9</accession>
<keyword evidence="3 5" id="KW-0808">Transferase</keyword>
<dbReference type="EMBL" id="LC475441">
    <property type="protein sequence ID" value="BBK15463.1"/>
    <property type="molecule type" value="mRNA"/>
</dbReference>
<comment type="similarity">
    <text evidence="1">Belongs to the UDP-glycosyltransferase family.</text>
</comment>
<dbReference type="Pfam" id="PF00201">
    <property type="entry name" value="UDPGT"/>
    <property type="match status" value="1"/>
</dbReference>
<evidence type="ECO:0000256" key="1">
    <source>
        <dbReference type="ARBA" id="ARBA00009995"/>
    </source>
</evidence>
<dbReference type="InterPro" id="IPR002213">
    <property type="entry name" value="UDP_glucos_trans"/>
</dbReference>
<dbReference type="Gene3D" id="3.40.50.2000">
    <property type="entry name" value="Glycogen Phosphorylase B"/>
    <property type="match status" value="2"/>
</dbReference>
<dbReference type="PANTHER" id="PTHR48047:SF45">
    <property type="entry name" value="SCOPOLETIN GLUCOSYLTRANSFERASE-LIKE"/>
    <property type="match status" value="1"/>
</dbReference>
<evidence type="ECO:0000256" key="2">
    <source>
        <dbReference type="ARBA" id="ARBA00022676"/>
    </source>
</evidence>
<organism evidence="5">
    <name type="scientific">Polygala tenuifolia</name>
    <dbReference type="NCBI Taxonomy" id="355332"/>
    <lineage>
        <taxon>Eukaryota</taxon>
        <taxon>Viridiplantae</taxon>
        <taxon>Streptophyta</taxon>
        <taxon>Embryophyta</taxon>
        <taxon>Tracheophyta</taxon>
        <taxon>Spermatophyta</taxon>
        <taxon>Magnoliopsida</taxon>
        <taxon>eudicotyledons</taxon>
        <taxon>Gunneridae</taxon>
        <taxon>Pentapetalae</taxon>
        <taxon>rosids</taxon>
        <taxon>fabids</taxon>
        <taxon>Fabales</taxon>
        <taxon>Polygalaceae</taxon>
        <taxon>Polygala</taxon>
    </lineage>
</organism>
<dbReference type="CDD" id="cd03784">
    <property type="entry name" value="GT1_Gtf-like"/>
    <property type="match status" value="1"/>
</dbReference>
<dbReference type="InterPro" id="IPR058980">
    <property type="entry name" value="Glyco_transf_N"/>
</dbReference>
<protein>
    <submittedName>
        <fullName evidence="5">UDP-glycosyltransferase</fullName>
    </submittedName>
</protein>
<evidence type="ECO:0000259" key="4">
    <source>
        <dbReference type="Pfam" id="PF26168"/>
    </source>
</evidence>
<dbReference type="FunFam" id="3.40.50.2000:FF:000047">
    <property type="entry name" value="Glycosyltransferase"/>
    <property type="match status" value="1"/>
</dbReference>
<reference evidence="5" key="1">
    <citation type="submission" date="2019-04" db="EMBL/GenBank/DDBJ databases">
        <title>Discovery of genes involved in onjisaponin biosynthesis from Polygala tenuifolia.</title>
        <authorList>
            <person name="Yasukawa A."/>
            <person name="Yamamura Y."/>
            <person name="Lee J-B."/>
        </authorList>
    </citation>
    <scope>NUCLEOTIDE SEQUENCE</scope>
</reference>
<name>A0A4P2X5R9_9FABA</name>
<keyword evidence="2" id="KW-0328">Glycosyltransferase</keyword>
<gene>
    <name evidence="5" type="primary">PtUGT4</name>
</gene>
<dbReference type="PANTHER" id="PTHR48047">
    <property type="entry name" value="GLYCOSYLTRANSFERASE"/>
    <property type="match status" value="1"/>
</dbReference>
<dbReference type="FunFam" id="3.40.50.2000:FF:000071">
    <property type="entry name" value="Glycosyltransferase"/>
    <property type="match status" value="1"/>
</dbReference>
<feature type="domain" description="Glycosyltransferase N-terminal" evidence="4">
    <location>
        <begin position="8"/>
        <end position="241"/>
    </location>
</feature>
<dbReference type="AlphaFoldDB" id="A0A4P2X5R9"/>
<sequence>MASEKRQVHFIFFPAMSHGHMIPMIDMARLFASRGVKATVVTTPANVTRISKYIHRADVNILTFKYASEEAGLPEGCEHLDDIPPHLWHNLPMASQKMQEPIAQILRDHRPDCLVADMFYTWATDVAGRYNIPRLVFHGTSFFSLCLVTSISSYQLSKTVSSDSEHFGIPNLPDVIKMTRTELPDFTTNEESDTGKLFKAALESELKSYGVVVNSFYELEPAYVEHLRKEHGRKAWHIGPLSLCIKDVEEKSNRGKVATIDEHECLKWLNSKEHNSVIYISFGSSVYFSPSQLREIASALEACGHQFIWVVRSQKSSEEEPEGLLPEGFEKRTEGKGLIIRGWAPQVSILEHQAIGAFMNHSGWNSVLESITAGVPMVTWPMVADNFVIEKLVTEILKIGVSVGVKRLDGIKGDSIKSEAIEKALNKIMAGEEAEEMRKRGKTLAELSKRAVEEGSSYVQLDAFIEEIALYRQR</sequence>
<proteinExistence type="evidence at transcript level"/>
<evidence type="ECO:0000256" key="3">
    <source>
        <dbReference type="ARBA" id="ARBA00022679"/>
    </source>
</evidence>
<dbReference type="Pfam" id="PF26168">
    <property type="entry name" value="Glyco_transf_N"/>
    <property type="match status" value="1"/>
</dbReference>
<evidence type="ECO:0000313" key="5">
    <source>
        <dbReference type="EMBL" id="BBK15463.1"/>
    </source>
</evidence>
<dbReference type="GO" id="GO:0035251">
    <property type="term" value="F:UDP-glucosyltransferase activity"/>
    <property type="evidence" value="ECO:0007669"/>
    <property type="project" value="UniProtKB-ARBA"/>
</dbReference>
<dbReference type="SUPFAM" id="SSF53756">
    <property type="entry name" value="UDP-Glycosyltransferase/glycogen phosphorylase"/>
    <property type="match status" value="1"/>
</dbReference>